<reference evidence="2 3" key="1">
    <citation type="submission" date="2024-04" db="EMBL/GenBank/DDBJ databases">
        <authorList>
            <person name="Waldvogel A.-M."/>
            <person name="Schoenle A."/>
        </authorList>
    </citation>
    <scope>NUCLEOTIDE SEQUENCE [LARGE SCALE GENOMIC DNA]</scope>
</reference>
<dbReference type="AlphaFoldDB" id="A0AAV2LEK3"/>
<protein>
    <submittedName>
        <fullName evidence="2">Uncharacterized protein</fullName>
    </submittedName>
</protein>
<name>A0AAV2LEK3_KNICA</name>
<feature type="region of interest" description="Disordered" evidence="1">
    <location>
        <begin position="1"/>
        <end position="85"/>
    </location>
</feature>
<dbReference type="EMBL" id="OZ035844">
    <property type="protein sequence ID" value="CAL1598627.1"/>
    <property type="molecule type" value="Genomic_DNA"/>
</dbReference>
<gene>
    <name evidence="2" type="ORF">KC01_LOCUS26994</name>
</gene>
<keyword evidence="3" id="KW-1185">Reference proteome</keyword>
<organism evidence="2 3">
    <name type="scientific">Knipowitschia caucasica</name>
    <name type="common">Caucasian dwarf goby</name>
    <name type="synonym">Pomatoschistus caucasicus</name>
    <dbReference type="NCBI Taxonomy" id="637954"/>
    <lineage>
        <taxon>Eukaryota</taxon>
        <taxon>Metazoa</taxon>
        <taxon>Chordata</taxon>
        <taxon>Craniata</taxon>
        <taxon>Vertebrata</taxon>
        <taxon>Euteleostomi</taxon>
        <taxon>Actinopterygii</taxon>
        <taxon>Neopterygii</taxon>
        <taxon>Teleostei</taxon>
        <taxon>Neoteleostei</taxon>
        <taxon>Acanthomorphata</taxon>
        <taxon>Gobiaria</taxon>
        <taxon>Gobiiformes</taxon>
        <taxon>Gobioidei</taxon>
        <taxon>Gobiidae</taxon>
        <taxon>Gobiinae</taxon>
        <taxon>Knipowitschia</taxon>
    </lineage>
</organism>
<feature type="compositionally biased region" description="Basic residues" evidence="1">
    <location>
        <begin position="8"/>
        <end position="17"/>
    </location>
</feature>
<evidence type="ECO:0000313" key="3">
    <source>
        <dbReference type="Proteomes" id="UP001497482"/>
    </source>
</evidence>
<evidence type="ECO:0000313" key="2">
    <source>
        <dbReference type="EMBL" id="CAL1598627.1"/>
    </source>
</evidence>
<dbReference type="Proteomes" id="UP001497482">
    <property type="component" value="Chromosome 22"/>
</dbReference>
<evidence type="ECO:0000256" key="1">
    <source>
        <dbReference type="SAM" id="MobiDB-lite"/>
    </source>
</evidence>
<feature type="compositionally biased region" description="Polar residues" evidence="1">
    <location>
        <begin position="64"/>
        <end position="85"/>
    </location>
</feature>
<accession>A0AAV2LEK3</accession>
<proteinExistence type="predicted"/>
<sequence length="85" mass="9494">MILGSPRPPKRRPKIKTQGRIPHSARPAKPHIHKHQDCQETTPRGISGSEVMRTRGGRSRPRTAQRSSPLGRQHRQSGYSVSGQV</sequence>